<feature type="region of interest" description="Disordered" evidence="1">
    <location>
        <begin position="1"/>
        <end position="33"/>
    </location>
</feature>
<reference evidence="2" key="1">
    <citation type="submission" date="2020-10" db="EMBL/GenBank/DDBJ databases">
        <authorList>
            <person name="Castelo-Branco R."/>
            <person name="Eusebio N."/>
            <person name="Adriana R."/>
            <person name="Vieira A."/>
            <person name="Brugerolle De Fraissinette N."/>
            <person name="Rezende De Castro R."/>
            <person name="Schneider M.P."/>
            <person name="Vasconcelos V."/>
            <person name="Leao P.N."/>
        </authorList>
    </citation>
    <scope>NUCLEOTIDE SEQUENCE</scope>
    <source>
        <strain evidence="2">LEGE 11479</strain>
    </source>
</reference>
<gene>
    <name evidence="2" type="ORF">IQ260_14685</name>
</gene>
<evidence type="ECO:0000256" key="1">
    <source>
        <dbReference type="SAM" id="MobiDB-lite"/>
    </source>
</evidence>
<protein>
    <submittedName>
        <fullName evidence="2">Uncharacterized protein</fullName>
    </submittedName>
</protein>
<proteinExistence type="predicted"/>
<accession>A0A929F9I8</accession>
<evidence type="ECO:0000313" key="3">
    <source>
        <dbReference type="Proteomes" id="UP000615026"/>
    </source>
</evidence>
<comment type="caution">
    <text evidence="2">The sequence shown here is derived from an EMBL/GenBank/DDBJ whole genome shotgun (WGS) entry which is preliminary data.</text>
</comment>
<feature type="compositionally biased region" description="Polar residues" evidence="1">
    <location>
        <begin position="13"/>
        <end position="29"/>
    </location>
</feature>
<dbReference type="AlphaFoldDB" id="A0A929F9I8"/>
<organism evidence="2 3">
    <name type="scientific">Leptolyngbya cf. ectocarpi LEGE 11479</name>
    <dbReference type="NCBI Taxonomy" id="1828722"/>
    <lineage>
        <taxon>Bacteria</taxon>
        <taxon>Bacillati</taxon>
        <taxon>Cyanobacteriota</taxon>
        <taxon>Cyanophyceae</taxon>
        <taxon>Leptolyngbyales</taxon>
        <taxon>Leptolyngbyaceae</taxon>
        <taxon>Leptolyngbya group</taxon>
        <taxon>Leptolyngbya</taxon>
    </lineage>
</organism>
<dbReference type="Proteomes" id="UP000615026">
    <property type="component" value="Unassembled WGS sequence"/>
</dbReference>
<name>A0A929F9I8_LEPEC</name>
<sequence length="49" mass="5285">MIEIPGPKVATPSIPTQSSSLGNLELSTTDSDDGAAYNFKRNWRYGLGQ</sequence>
<evidence type="ECO:0000313" key="2">
    <source>
        <dbReference type="EMBL" id="MBE9067897.1"/>
    </source>
</evidence>
<keyword evidence="3" id="KW-1185">Reference proteome</keyword>
<dbReference type="EMBL" id="JADEXP010000126">
    <property type="protein sequence ID" value="MBE9067897.1"/>
    <property type="molecule type" value="Genomic_DNA"/>
</dbReference>
<dbReference type="RefSeq" id="WP_193993854.1">
    <property type="nucleotide sequence ID" value="NZ_JADEXP010000126.1"/>
</dbReference>